<dbReference type="RefSeq" id="XP_007510343.1">
    <property type="nucleotide sequence ID" value="XM_007510281.1"/>
</dbReference>
<feature type="region of interest" description="Disordered" evidence="1">
    <location>
        <begin position="60"/>
        <end position="85"/>
    </location>
</feature>
<feature type="compositionally biased region" description="Acidic residues" evidence="1">
    <location>
        <begin position="150"/>
        <end position="165"/>
    </location>
</feature>
<organism evidence="3 4">
    <name type="scientific">Bathycoccus prasinos</name>
    <dbReference type="NCBI Taxonomy" id="41875"/>
    <lineage>
        <taxon>Eukaryota</taxon>
        <taxon>Viridiplantae</taxon>
        <taxon>Chlorophyta</taxon>
        <taxon>Mamiellophyceae</taxon>
        <taxon>Mamiellales</taxon>
        <taxon>Bathycoccaceae</taxon>
        <taxon>Bathycoccus</taxon>
    </lineage>
</organism>
<feature type="compositionally biased region" description="Acidic residues" evidence="1">
    <location>
        <begin position="66"/>
        <end position="75"/>
    </location>
</feature>
<reference evidence="3 4" key="1">
    <citation type="submission" date="2011-10" db="EMBL/GenBank/DDBJ databases">
        <authorList>
            <person name="Genoscope - CEA"/>
        </authorList>
    </citation>
    <scope>NUCLEOTIDE SEQUENCE [LARGE SCALE GENOMIC DNA]</scope>
    <source>
        <strain evidence="3 4">RCC 1105</strain>
    </source>
</reference>
<dbReference type="GO" id="GO:0008017">
    <property type="term" value="F:microtubule binding"/>
    <property type="evidence" value="ECO:0007669"/>
    <property type="project" value="InterPro"/>
</dbReference>
<dbReference type="KEGG" id="bpg:Bathy11g03270"/>
<dbReference type="Proteomes" id="UP000198341">
    <property type="component" value="Chromosome 11"/>
</dbReference>
<proteinExistence type="predicted"/>
<feature type="compositionally biased region" description="Polar residues" evidence="1">
    <location>
        <begin position="226"/>
        <end position="240"/>
    </location>
</feature>
<protein>
    <recommendedName>
        <fullName evidence="2">CKK domain-containing protein</fullName>
    </recommendedName>
</protein>
<gene>
    <name evidence="3" type="ordered locus">Bathy11g03270</name>
</gene>
<feature type="region of interest" description="Disordered" evidence="1">
    <location>
        <begin position="226"/>
        <end position="300"/>
    </location>
</feature>
<dbReference type="Gene3D" id="3.10.20.360">
    <property type="entry name" value="CKK domain"/>
    <property type="match status" value="1"/>
</dbReference>
<feature type="compositionally biased region" description="Acidic residues" evidence="1">
    <location>
        <begin position="279"/>
        <end position="290"/>
    </location>
</feature>
<dbReference type="EMBL" id="FO082268">
    <property type="protein sequence ID" value="CCO18688.1"/>
    <property type="molecule type" value="Genomic_DNA"/>
</dbReference>
<feature type="compositionally biased region" description="Low complexity" evidence="1">
    <location>
        <begin position="371"/>
        <end position="386"/>
    </location>
</feature>
<dbReference type="AlphaFoldDB" id="K8FAP1"/>
<feature type="region of interest" description="Disordered" evidence="1">
    <location>
        <begin position="364"/>
        <end position="387"/>
    </location>
</feature>
<dbReference type="InterPro" id="IPR014797">
    <property type="entry name" value="CKK_CAMSAP"/>
</dbReference>
<evidence type="ECO:0000256" key="1">
    <source>
        <dbReference type="SAM" id="MobiDB-lite"/>
    </source>
</evidence>
<accession>K8FAP1</accession>
<evidence type="ECO:0000259" key="2">
    <source>
        <dbReference type="PROSITE" id="PS51508"/>
    </source>
</evidence>
<evidence type="ECO:0000313" key="4">
    <source>
        <dbReference type="Proteomes" id="UP000198341"/>
    </source>
</evidence>
<sequence>MNTKEDMKEQPSSMMSLLSWLSEVTNQRSSIASVKELKSCSVLLVLCENLLSKERDLRKRTKKTNDDDDDYDYDDNNNNKSPSDSVLLHVALDELNVGGEYVKAVLEEDEFGILEVIQKLKEKYDLREEVEKLSKDFLHGYDDEKKGEEDAKDENNEDDDDDDDVFGTRDGDALDELDDLGFDHIVAPNARGSSYTSLPPAPPNVSSPVKFINAYSLLGGERTFETSPPFKNSNANNIITRRNDDEEDREEVGNDLFQRRSPIQRAPSFMRWNQRTEEEKEEEEEEENEENQVTSVSKVRRNPEPLAWFSPLNPDEAAVSKAETKLSVAEIALLRRGKASLSSSFASVEKKKVYKISSPYFTTKSAEGSRRASSPSVSPSFSKASANVGKRTNASEIKIALKFGALAGESDQMKRLRNEALQALETENAPGAKHQFIILFSETSENSKTYRGLYKVSKSESTSGDGTNVDGVTLRKIHGTSEKVPDALRSSRILKTLKFNLASKMWHALHDEVDANAMAVVLKPPKKKK</sequence>
<keyword evidence="4" id="KW-1185">Reference proteome</keyword>
<dbReference type="GeneID" id="19013006"/>
<evidence type="ECO:0000313" key="3">
    <source>
        <dbReference type="EMBL" id="CCO18688.1"/>
    </source>
</evidence>
<feature type="region of interest" description="Disordered" evidence="1">
    <location>
        <begin position="141"/>
        <end position="173"/>
    </location>
</feature>
<dbReference type="InterPro" id="IPR038209">
    <property type="entry name" value="CKK_dom_sf"/>
</dbReference>
<dbReference type="PROSITE" id="PS51508">
    <property type="entry name" value="CKK"/>
    <property type="match status" value="1"/>
</dbReference>
<feature type="domain" description="CKK" evidence="2">
    <location>
        <begin position="381"/>
        <end position="529"/>
    </location>
</feature>
<name>K8FAP1_9CHLO</name>